<comment type="caution">
    <text evidence="3">The sequence shown here is derived from an EMBL/GenBank/DDBJ whole genome shotgun (WGS) entry which is preliminary data.</text>
</comment>
<evidence type="ECO:0000256" key="1">
    <source>
        <dbReference type="SAM" id="Phobius"/>
    </source>
</evidence>
<dbReference type="Pfam" id="PF01569">
    <property type="entry name" value="PAP2"/>
    <property type="match status" value="1"/>
</dbReference>
<feature type="transmembrane region" description="Helical" evidence="1">
    <location>
        <begin position="188"/>
        <end position="208"/>
    </location>
</feature>
<sequence>MNKPGPFQARWNASGLIFCNIAALALLCLWLWPTTHNLMAAFDEGFYRLLNQPLASNAAWRYIWTAGSLRPFDAVVGLILLFLLIRGGWAFEAAQLRQGFWGFVAVLLLLVAVRTLFSKLCDGLGWQHDSVSMMVPDAVHLSDWYPHLDKTWQLKDQSSNSFPGDHASVLLIWAMYISVSARRAGPVVVAWALAVLFSMPRLVAGAHWAQDDYIGGLLMALLALGWGYYTPFVAHASQWLTRVTAPVFRLLQRVPLINRLSVVSA</sequence>
<dbReference type="InterPro" id="IPR036938">
    <property type="entry name" value="PAP2/HPO_sf"/>
</dbReference>
<dbReference type="Gene3D" id="1.20.144.10">
    <property type="entry name" value="Phosphatidic acid phosphatase type 2/haloperoxidase"/>
    <property type="match status" value="1"/>
</dbReference>
<accession>A0ABR7Z3H8</accession>
<proteinExistence type="predicted"/>
<protein>
    <submittedName>
        <fullName evidence="3">Phosphatase PAP2 family protein</fullName>
    </submittedName>
</protein>
<evidence type="ECO:0000313" key="4">
    <source>
        <dbReference type="Proteomes" id="UP000805841"/>
    </source>
</evidence>
<evidence type="ECO:0000313" key="3">
    <source>
        <dbReference type="EMBL" id="MBD1599972.1"/>
    </source>
</evidence>
<dbReference type="Proteomes" id="UP000805841">
    <property type="component" value="Unassembled WGS sequence"/>
</dbReference>
<organism evidence="3 4">
    <name type="scientific">Pseudomonas typographi</name>
    <dbReference type="NCBI Taxonomy" id="2715964"/>
    <lineage>
        <taxon>Bacteria</taxon>
        <taxon>Pseudomonadati</taxon>
        <taxon>Pseudomonadota</taxon>
        <taxon>Gammaproteobacteria</taxon>
        <taxon>Pseudomonadales</taxon>
        <taxon>Pseudomonadaceae</taxon>
        <taxon>Pseudomonas</taxon>
    </lineage>
</organism>
<dbReference type="InterPro" id="IPR000326">
    <property type="entry name" value="PAP2/HPO"/>
</dbReference>
<dbReference type="EMBL" id="JAAOCA010000017">
    <property type="protein sequence ID" value="MBD1599972.1"/>
    <property type="molecule type" value="Genomic_DNA"/>
</dbReference>
<feature type="transmembrane region" description="Helical" evidence="1">
    <location>
        <begin position="162"/>
        <end position="181"/>
    </location>
</feature>
<feature type="transmembrane region" description="Helical" evidence="1">
    <location>
        <begin position="99"/>
        <end position="117"/>
    </location>
</feature>
<dbReference type="RefSeq" id="WP_190421880.1">
    <property type="nucleotide sequence ID" value="NZ_JAAOCA010000017.1"/>
</dbReference>
<name>A0ABR7Z3H8_9PSED</name>
<feature type="transmembrane region" description="Helical" evidence="1">
    <location>
        <begin position="12"/>
        <end position="32"/>
    </location>
</feature>
<feature type="transmembrane region" description="Helical" evidence="1">
    <location>
        <begin position="214"/>
        <end position="234"/>
    </location>
</feature>
<evidence type="ECO:0000259" key="2">
    <source>
        <dbReference type="Pfam" id="PF01569"/>
    </source>
</evidence>
<keyword evidence="1" id="KW-0812">Transmembrane</keyword>
<gene>
    <name evidence="3" type="ORF">HAQ05_14845</name>
</gene>
<dbReference type="SUPFAM" id="SSF48317">
    <property type="entry name" value="Acid phosphatase/Vanadium-dependent haloperoxidase"/>
    <property type="match status" value="1"/>
</dbReference>
<keyword evidence="1" id="KW-0472">Membrane</keyword>
<reference evidence="3 4" key="1">
    <citation type="journal article" date="2020" name="Insects">
        <title>Bacteria Belonging to Pseudomonas typographi sp. nov. from the Bark Beetle Ips typographus Have Genomic Potential to Aid in the Host Ecology.</title>
        <authorList>
            <person name="Peral-Aranega E."/>
            <person name="Saati-Santamaria Z."/>
            <person name="Kolarik M."/>
            <person name="Rivas R."/>
            <person name="Garcia-Fraile P."/>
        </authorList>
    </citation>
    <scope>NUCLEOTIDE SEQUENCE [LARGE SCALE GENOMIC DNA]</scope>
    <source>
        <strain evidence="3 4">CA3A</strain>
    </source>
</reference>
<keyword evidence="1" id="KW-1133">Transmembrane helix</keyword>
<feature type="transmembrane region" description="Helical" evidence="1">
    <location>
        <begin position="74"/>
        <end position="92"/>
    </location>
</feature>
<keyword evidence="4" id="KW-1185">Reference proteome</keyword>
<feature type="domain" description="Phosphatidic acid phosphatase type 2/haloperoxidase" evidence="2">
    <location>
        <begin position="153"/>
        <end position="230"/>
    </location>
</feature>